<feature type="compositionally biased region" description="Basic residues" evidence="2">
    <location>
        <begin position="276"/>
        <end position="291"/>
    </location>
</feature>
<reference evidence="5" key="1">
    <citation type="journal article" date="2019" name="Int. J. Syst. Evol. Microbiol.">
        <title>The Global Catalogue of Microorganisms (GCM) 10K type strain sequencing project: providing services to taxonomists for standard genome sequencing and annotation.</title>
        <authorList>
            <consortium name="The Broad Institute Genomics Platform"/>
            <consortium name="The Broad Institute Genome Sequencing Center for Infectious Disease"/>
            <person name="Wu L."/>
            <person name="Ma J."/>
        </authorList>
    </citation>
    <scope>NUCLEOTIDE SEQUENCE [LARGE SCALE GENOMIC DNA]</scope>
    <source>
        <strain evidence="5">JCM 17939</strain>
    </source>
</reference>
<dbReference type="SMART" id="SM00831">
    <property type="entry name" value="Cation_ATPase_N"/>
    <property type="match status" value="1"/>
</dbReference>
<evidence type="ECO:0000256" key="1">
    <source>
        <dbReference type="ARBA" id="ARBA00004141"/>
    </source>
</evidence>
<dbReference type="EMBL" id="BAABHK010000001">
    <property type="protein sequence ID" value="GAA4620228.1"/>
    <property type="molecule type" value="Genomic_DNA"/>
</dbReference>
<feature type="compositionally biased region" description="Basic residues" evidence="2">
    <location>
        <begin position="233"/>
        <end position="244"/>
    </location>
</feature>
<dbReference type="Pfam" id="PF00690">
    <property type="entry name" value="Cation_ATPase_N"/>
    <property type="match status" value="1"/>
</dbReference>
<dbReference type="SUPFAM" id="SSF81665">
    <property type="entry name" value="Calcium ATPase, transmembrane domain M"/>
    <property type="match status" value="1"/>
</dbReference>
<feature type="region of interest" description="Disordered" evidence="2">
    <location>
        <begin position="231"/>
        <end position="297"/>
    </location>
</feature>
<dbReference type="InterPro" id="IPR023298">
    <property type="entry name" value="ATPase_P-typ_TM_dom_sf"/>
</dbReference>
<dbReference type="RefSeq" id="WP_345428572.1">
    <property type="nucleotide sequence ID" value="NZ_BAABHK010000001.1"/>
</dbReference>
<protein>
    <recommendedName>
        <fullName evidence="3">Cation-transporting P-type ATPase N-terminal domain-containing protein</fullName>
    </recommendedName>
</protein>
<evidence type="ECO:0000259" key="3">
    <source>
        <dbReference type="SMART" id="SM00831"/>
    </source>
</evidence>
<dbReference type="Gene3D" id="1.20.1110.10">
    <property type="entry name" value="Calcium-transporting ATPase, transmembrane domain"/>
    <property type="match status" value="1"/>
</dbReference>
<accession>A0ABP8U2P6</accession>
<dbReference type="Proteomes" id="UP001501442">
    <property type="component" value="Unassembled WGS sequence"/>
</dbReference>
<evidence type="ECO:0000313" key="4">
    <source>
        <dbReference type="EMBL" id="GAA4620228.1"/>
    </source>
</evidence>
<dbReference type="InterPro" id="IPR059000">
    <property type="entry name" value="ATPase_P-type_domA"/>
</dbReference>
<proteinExistence type="predicted"/>
<evidence type="ECO:0000256" key="2">
    <source>
        <dbReference type="SAM" id="MobiDB-lite"/>
    </source>
</evidence>
<dbReference type="Pfam" id="PF00122">
    <property type="entry name" value="E1-E2_ATPase"/>
    <property type="match status" value="1"/>
</dbReference>
<evidence type="ECO:0000313" key="5">
    <source>
        <dbReference type="Proteomes" id="UP001501442"/>
    </source>
</evidence>
<feature type="compositionally biased region" description="Low complexity" evidence="2">
    <location>
        <begin position="245"/>
        <end position="256"/>
    </location>
</feature>
<dbReference type="InterPro" id="IPR008250">
    <property type="entry name" value="ATPase_P-typ_transduc_dom_A_sf"/>
</dbReference>
<sequence length="297" mass="31078">MASLEVTAAGSLTAEEVLGRVGGRRDGLGAEEAADRLRSAGPNAVRSHRARALPVLVRQLRSPLLILLAVTAVASFFVGERADALIIGAILAASVGLGFGNEYRAEKAAEALHAQISHQCVVLRDGHPCPIDVTRLVPGDVIMLQLGEVVPADVRLVATVGLECDESVLTGESQPAAKSTDPVLAGSPLAELACCALMGTVVCAGSGTGVVVATGGRAAFGRIALGLGERPAGRLRHRPRRRAPPRGTGQTGRTSTDTIAHRWQRRGHPMTVRQPQARRQRVKSSQARRPKGPPTTV</sequence>
<dbReference type="SUPFAM" id="SSF81653">
    <property type="entry name" value="Calcium ATPase, transduction domain A"/>
    <property type="match status" value="1"/>
</dbReference>
<feature type="domain" description="Cation-transporting P-type ATPase N-terminal" evidence="3">
    <location>
        <begin position="8"/>
        <end position="80"/>
    </location>
</feature>
<dbReference type="Gene3D" id="2.70.150.10">
    <property type="entry name" value="Calcium-transporting ATPase, cytoplasmic transduction domain A"/>
    <property type="match status" value="1"/>
</dbReference>
<dbReference type="InterPro" id="IPR004014">
    <property type="entry name" value="ATPase_P-typ_cation-transptr_N"/>
</dbReference>
<name>A0ABP8U2P6_9ACTN</name>
<comment type="subcellular location">
    <subcellularLocation>
        <location evidence="1">Membrane</location>
        <topology evidence="1">Multi-pass membrane protein</topology>
    </subcellularLocation>
</comment>
<comment type="caution">
    <text evidence="4">The sequence shown here is derived from an EMBL/GenBank/DDBJ whole genome shotgun (WGS) entry which is preliminary data.</text>
</comment>
<keyword evidence="5" id="KW-1185">Reference proteome</keyword>
<gene>
    <name evidence="4" type="ORF">GCM10023196_003370</name>
</gene>
<dbReference type="PANTHER" id="PTHR42861">
    <property type="entry name" value="CALCIUM-TRANSPORTING ATPASE"/>
    <property type="match status" value="1"/>
</dbReference>
<organism evidence="4 5">
    <name type="scientific">Actinoallomurus vinaceus</name>
    <dbReference type="NCBI Taxonomy" id="1080074"/>
    <lineage>
        <taxon>Bacteria</taxon>
        <taxon>Bacillati</taxon>
        <taxon>Actinomycetota</taxon>
        <taxon>Actinomycetes</taxon>
        <taxon>Streptosporangiales</taxon>
        <taxon>Thermomonosporaceae</taxon>
        <taxon>Actinoallomurus</taxon>
    </lineage>
</organism>